<keyword evidence="2" id="KW-0732">Signal</keyword>
<dbReference type="InterPro" id="IPR042229">
    <property type="entry name" value="Listeria/Bacterioides_rpt_sf"/>
</dbReference>
<dbReference type="EMBL" id="JAJEPW010000012">
    <property type="protein sequence ID" value="MCC2129040.1"/>
    <property type="molecule type" value="Genomic_DNA"/>
</dbReference>
<dbReference type="Pfam" id="PF09479">
    <property type="entry name" value="Flg_new"/>
    <property type="match status" value="2"/>
</dbReference>
<dbReference type="GO" id="GO:0030313">
    <property type="term" value="C:cell envelope"/>
    <property type="evidence" value="ECO:0007669"/>
    <property type="project" value="UniProtKB-SubCell"/>
</dbReference>
<dbReference type="Proteomes" id="UP001199319">
    <property type="component" value="Unassembled WGS sequence"/>
</dbReference>
<name>A0AAE3AEQ9_9FIRM</name>
<keyword evidence="4" id="KW-1185">Reference proteome</keyword>
<reference evidence="3" key="1">
    <citation type="submission" date="2021-10" db="EMBL/GenBank/DDBJ databases">
        <title>Anaerobic single-cell dispensing facilitates the cultivation of human gut bacteria.</title>
        <authorList>
            <person name="Afrizal A."/>
        </authorList>
    </citation>
    <scope>NUCLEOTIDE SEQUENCE</scope>
    <source>
        <strain evidence="3">CLA-AA-H272</strain>
    </source>
</reference>
<evidence type="ECO:0000256" key="1">
    <source>
        <dbReference type="ARBA" id="ARBA00004196"/>
    </source>
</evidence>
<dbReference type="InterPro" id="IPR013378">
    <property type="entry name" value="InlB-like_B-rpt"/>
</dbReference>
<dbReference type="Gene3D" id="2.10.270.20">
    <property type="match status" value="1"/>
</dbReference>
<accession>A0AAE3AEQ9</accession>
<sequence length="1755" mass="188853">MKSTLKRFLSLVLCMCMVLTLLPNVTITAFAAESGEVTGLSNENIGLSYSGDKTDTWSANGTTVTGSIQSSSGCGTTHYSSTLTITNKRSIAATLSFDYAIDPQGGTIQVDGTAITAGGTFSKELAAGEKVNIYIKSNSTSAATKITMTNLALSANIEATATFLPAENGSYTVDGKAVTEEFSNTQNAMNAYKLVATPDAGYQFRGWYNVTTNQYVGTDTTILLNVEADCTLTALFAPETAGLFETGGQVFDELNDAITYAQANSIEKITLQSKTATLNQNYTIPSGITLLVPFDAGKTLFTTTPTALTPGHQAATKKNEFRSLTLAEGVTLTVEGGLSVGGQYQSASGGSNSYMSGDYGQVWLNAGSNITVKSGGNLYAWGFVSGAGTVTVKSGGTVYEWYQILDFRGGSATMGIGNKVFPFNQYDIQNVESAMTLEQGATETAFAAVYASSRINTSAIPFIGDTGMFKIVSGSMTKMYDGTTDRIIYTVNGEAEVNNLNLKLAGSSVNSKKYVLPITNNMTINLAEDSKLTVNQIAALLPGVQANIASGAELVVSNSVAIYVYDQDEWGGYCDTYSLKFKAVGYAPSKTYNRTEKDLVDAKVDVNGTLTVNGTMYTTESGADICSSAGTGVYNQRGKPGTETTTYQYTQSGSSVTAHDIPITAAKLHNADGSYAETATASAGDIINYVNGVWGGEESTELTVTFEANGSAEYPVEGTMAPQSVTAKKDTALNANTFTREGYNFLNWNTVADGTGDSYADGATVNLTADTTLYAQWEDNHSLTKVINKKDATCTEDGYTGDTVCAICGKEITKGETIQAKGHTEVIDARVEPTCTKSGKTEGKHCSVCNAIIVAQTEIPATGHTEKTVVGKPATCTETGLTDGISCSVCGTVIKAQEEIPAKGHSWDEGEITTSPTCENAGVKTYTCTVCSATKTEAIDATGHTPVEVAEQPATCTEAGHTAGTKCSVCDAILSGMEEIPATGHTEVIDAAKAPTCTETGLTEGKHCSVCNTVLVAQEEIPAKGHTEVIDPAVEPTCTEPGKTEGKHCSVCNEIIIAQTEIPAKGHTEVIDAAKAPTCTEPGLTEGKHCSVCNEVIVKQEVIPATGHKPEIRNAVEATLTTPGYTGDTYCSVCNELLKQGKEIPKTGAHITWVIDGEVVAEEDYLKGTMPSFKGSTDKAPDENYRYTFTSWDPEVVVAEEDATYTAQYSATARVFYTITFNANGGEGSMEPQRFEVGVDTALNTNAFTRESYNFIGWNTAADGSGATYADEGAILELTGDITLYAQWQFWNGWFTDVNGKQYYKDGELQKTGWTVIDGNTYYLDTENGYAATGITTLVPDGATEEARCVFDAEGVFQSDVTGVYSVGADTYWLNSGIIEEEAGLKRVVKENGEVNYYYFAVQKNLEERDGLTLSAAVKSTVLNGKDCWLHKTNGLALPEWGYYFDENGVILHDEDTSKNGILKDGEDLFYYVDGIKAPAGMIKIGDDYYYANSKGQLIVNQTYYCSRMNGLMEEGTYAFDAEGKLIQGATDKNGIVKDDDGVLRYYVNGKVTYVGLIEIDGDFYYVRSNGEVVTDCVYWITWTHGLKEAGYYTFDENGKLTGTPKNGIVEEDGVLHYYVNGTLTYAGLIKIGDDYYYVNSKCEVVRDCDYYISWTHDLLPQGRYHFDTDGKLTGSVAPLKNGIYEEDGSLYFYRNGERAYAGLIQIDGDYYYVRSTCEVVHDRSYYVYWTHGLMPEGYYNFDSAGRMILDSETE</sequence>
<feature type="signal peptide" evidence="2">
    <location>
        <begin position="1"/>
        <end position="31"/>
    </location>
</feature>
<feature type="chain" id="PRO_5042167431" evidence="2">
    <location>
        <begin position="32"/>
        <end position="1755"/>
    </location>
</feature>
<protein>
    <submittedName>
        <fullName evidence="3">InlB B-repeat-containing protein</fullName>
    </submittedName>
</protein>
<evidence type="ECO:0000313" key="3">
    <source>
        <dbReference type="EMBL" id="MCC2129040.1"/>
    </source>
</evidence>
<evidence type="ECO:0000256" key="2">
    <source>
        <dbReference type="SAM" id="SignalP"/>
    </source>
</evidence>
<comment type="caution">
    <text evidence="3">The sequence shown here is derived from an EMBL/GenBank/DDBJ whole genome shotgun (WGS) entry which is preliminary data.</text>
</comment>
<dbReference type="Gene3D" id="2.10.270.10">
    <property type="entry name" value="Cholin Binding"/>
    <property type="match status" value="3"/>
</dbReference>
<comment type="subcellular location">
    <subcellularLocation>
        <location evidence="1">Cell envelope</location>
    </subcellularLocation>
</comment>
<dbReference type="SUPFAM" id="SSF69360">
    <property type="entry name" value="Cell wall binding repeat"/>
    <property type="match status" value="2"/>
</dbReference>
<proteinExistence type="predicted"/>
<dbReference type="RefSeq" id="WP_302928338.1">
    <property type="nucleotide sequence ID" value="NZ_JAJEPW010000012.1"/>
</dbReference>
<evidence type="ECO:0000313" key="4">
    <source>
        <dbReference type="Proteomes" id="UP001199319"/>
    </source>
</evidence>
<dbReference type="Gene3D" id="1.20.50.40">
    <property type="match status" value="4"/>
</dbReference>
<organism evidence="3 4">
    <name type="scientific">Brotocaccenecus cirricatena</name>
    <dbReference type="NCBI Taxonomy" id="3064195"/>
    <lineage>
        <taxon>Bacteria</taxon>
        <taxon>Bacillati</taxon>
        <taxon>Bacillota</taxon>
        <taxon>Clostridia</taxon>
        <taxon>Eubacteriales</taxon>
        <taxon>Oscillospiraceae</taxon>
        <taxon>Brotocaccenecus</taxon>
    </lineage>
</organism>
<gene>
    <name evidence="3" type="ORF">LKD37_05840</name>
</gene>
<dbReference type="Gene3D" id="2.60.40.4270">
    <property type="entry name" value="Listeria-Bacteroides repeat domain"/>
    <property type="match status" value="2"/>
</dbReference>